<protein>
    <submittedName>
        <fullName evidence="2">Phosphotransferase family protein</fullName>
    </submittedName>
</protein>
<dbReference type="CDD" id="cd05154">
    <property type="entry name" value="ACAD10_11_N-like"/>
    <property type="match status" value="1"/>
</dbReference>
<proteinExistence type="predicted"/>
<evidence type="ECO:0000259" key="1">
    <source>
        <dbReference type="Pfam" id="PF01636"/>
    </source>
</evidence>
<organism evidence="2 3">
    <name type="scientific">Pseudaquabacterium inlustre</name>
    <dbReference type="NCBI Taxonomy" id="2984192"/>
    <lineage>
        <taxon>Bacteria</taxon>
        <taxon>Pseudomonadati</taxon>
        <taxon>Pseudomonadota</taxon>
        <taxon>Betaproteobacteria</taxon>
        <taxon>Burkholderiales</taxon>
        <taxon>Sphaerotilaceae</taxon>
        <taxon>Pseudaquabacterium</taxon>
    </lineage>
</organism>
<dbReference type="RefSeq" id="WP_341409069.1">
    <property type="nucleotide sequence ID" value="NZ_JBBUTH010000001.1"/>
</dbReference>
<dbReference type="EMBL" id="JBBUTH010000001">
    <property type="protein sequence ID" value="MEK8049403.1"/>
    <property type="molecule type" value="Genomic_DNA"/>
</dbReference>
<evidence type="ECO:0000313" key="2">
    <source>
        <dbReference type="EMBL" id="MEK8049403.1"/>
    </source>
</evidence>
<reference evidence="2 3" key="1">
    <citation type="submission" date="2024-04" db="EMBL/GenBank/DDBJ databases">
        <title>Novel species of the genus Ideonella isolated from streams.</title>
        <authorList>
            <person name="Lu H."/>
        </authorList>
    </citation>
    <scope>NUCLEOTIDE SEQUENCE [LARGE SCALE GENOMIC DNA]</scope>
    <source>
        <strain evidence="2 3">DXS22W</strain>
    </source>
</reference>
<dbReference type="InterPro" id="IPR002575">
    <property type="entry name" value="Aminoglycoside_PTrfase"/>
</dbReference>
<evidence type="ECO:0000313" key="3">
    <source>
        <dbReference type="Proteomes" id="UP001365405"/>
    </source>
</evidence>
<comment type="caution">
    <text evidence="2">The sequence shown here is derived from an EMBL/GenBank/DDBJ whole genome shotgun (WGS) entry which is preliminary data.</text>
</comment>
<dbReference type="SUPFAM" id="SSF56112">
    <property type="entry name" value="Protein kinase-like (PK-like)"/>
    <property type="match status" value="1"/>
</dbReference>
<dbReference type="Gene3D" id="3.30.200.20">
    <property type="entry name" value="Phosphorylase Kinase, domain 1"/>
    <property type="match status" value="1"/>
</dbReference>
<sequence>MTSPASESPAGGLADGLARTLGGRITRLRRLSGGASQETWAFTLEVTGGTPTDLILRRSPPGGHHRSSANAGLAAEAALIALAARHGVPVPAIHQVLTEADGLGAGFVMERLQGETLGRRIATDPALAAARETLAFQCGQTLARLHAVPVDAVPADLGLRRAGPADELAHYRGWHARHATVRPVFQLAFRWLAERLPADPSRPALVHGDFRNGNLMIDAQGLRGVLDWELAHVGDPMEDLGWLCVPSWRFGQFDLPVGGFGTLDQLVAGYESTGAQADRARIHWWTVMGALKWGVICESMLQAWLTGAEREVEKAAIGRRASEAEIDLLTLIVPEANPQRAAKDERHA</sequence>
<dbReference type="Pfam" id="PF01636">
    <property type="entry name" value="APH"/>
    <property type="match status" value="1"/>
</dbReference>
<accession>A0ABU9CC08</accession>
<dbReference type="PANTHER" id="PTHR21310">
    <property type="entry name" value="AMINOGLYCOSIDE PHOSPHOTRANSFERASE-RELATED-RELATED"/>
    <property type="match status" value="1"/>
</dbReference>
<keyword evidence="3" id="KW-1185">Reference proteome</keyword>
<dbReference type="InterPro" id="IPR011009">
    <property type="entry name" value="Kinase-like_dom_sf"/>
</dbReference>
<dbReference type="PANTHER" id="PTHR21310:SF57">
    <property type="entry name" value="BLR2944 PROTEIN"/>
    <property type="match status" value="1"/>
</dbReference>
<gene>
    <name evidence="2" type="ORF">AACH10_04040</name>
</gene>
<dbReference type="InterPro" id="IPR041726">
    <property type="entry name" value="ACAD10_11_N"/>
</dbReference>
<dbReference type="InterPro" id="IPR051678">
    <property type="entry name" value="AGP_Transferase"/>
</dbReference>
<feature type="domain" description="Aminoglycoside phosphotransferase" evidence="1">
    <location>
        <begin position="28"/>
        <end position="271"/>
    </location>
</feature>
<name>A0ABU9CC08_9BURK</name>
<dbReference type="Proteomes" id="UP001365405">
    <property type="component" value="Unassembled WGS sequence"/>
</dbReference>
<dbReference type="Gene3D" id="3.90.1200.10">
    <property type="match status" value="1"/>
</dbReference>